<evidence type="ECO:0000313" key="7">
    <source>
        <dbReference type="EMBL" id="HIT16890.1"/>
    </source>
</evidence>
<feature type="non-terminal residue" evidence="7">
    <location>
        <position position="99"/>
    </location>
</feature>
<gene>
    <name evidence="7" type="ORF">IAD04_00735</name>
</gene>
<feature type="transmembrane region" description="Helical" evidence="6">
    <location>
        <begin position="21"/>
        <end position="43"/>
    </location>
</feature>
<dbReference type="InterPro" id="IPR004254">
    <property type="entry name" value="AdipoR/HlyIII-related"/>
</dbReference>
<dbReference type="EMBL" id="DVKI01000022">
    <property type="protein sequence ID" value="HIT16890.1"/>
    <property type="molecule type" value="Genomic_DNA"/>
</dbReference>
<dbReference type="GO" id="GO:0016020">
    <property type="term" value="C:membrane"/>
    <property type="evidence" value="ECO:0007669"/>
    <property type="project" value="UniProtKB-SubCell"/>
</dbReference>
<evidence type="ECO:0000256" key="4">
    <source>
        <dbReference type="ARBA" id="ARBA00023136"/>
    </source>
</evidence>
<organism evidence="7 8">
    <name type="scientific">Candidatus Caccosoma faecigallinarum</name>
    <dbReference type="NCBI Taxonomy" id="2840720"/>
    <lineage>
        <taxon>Bacteria</taxon>
        <taxon>Bacillati</taxon>
        <taxon>Bacillota</taxon>
        <taxon>Bacillota incertae sedis</taxon>
        <taxon>Candidatus Caccosoma</taxon>
    </lineage>
</organism>
<dbReference type="PANTHER" id="PTHR20855:SF3">
    <property type="entry name" value="LD03007P"/>
    <property type="match status" value="1"/>
</dbReference>
<feature type="transmembrane region" description="Helical" evidence="6">
    <location>
        <begin position="49"/>
        <end position="75"/>
    </location>
</feature>
<protein>
    <submittedName>
        <fullName evidence="7">Hemolysin III family protein</fullName>
    </submittedName>
</protein>
<dbReference type="Pfam" id="PF03006">
    <property type="entry name" value="HlyIII"/>
    <property type="match status" value="1"/>
</dbReference>
<comment type="caution">
    <text evidence="7">The sequence shown here is derived from an EMBL/GenBank/DDBJ whole genome shotgun (WGS) entry which is preliminary data.</text>
</comment>
<feature type="binding site" evidence="5">
    <location>
        <position position="73"/>
    </location>
    <ligand>
        <name>Zn(2+)</name>
        <dbReference type="ChEBI" id="CHEBI:29105"/>
    </ligand>
</feature>
<dbReference type="Proteomes" id="UP000886893">
    <property type="component" value="Unassembled WGS sequence"/>
</dbReference>
<keyword evidence="5" id="KW-0862">Zinc</keyword>
<keyword evidence="3 6" id="KW-1133">Transmembrane helix</keyword>
<reference evidence="7" key="1">
    <citation type="submission" date="2020-10" db="EMBL/GenBank/DDBJ databases">
        <authorList>
            <person name="Gilroy R."/>
        </authorList>
    </citation>
    <scope>NUCLEOTIDE SEQUENCE</scope>
    <source>
        <strain evidence="7">14508</strain>
    </source>
</reference>
<evidence type="ECO:0000256" key="3">
    <source>
        <dbReference type="ARBA" id="ARBA00022989"/>
    </source>
</evidence>
<accession>A0A9D1G7R7</accession>
<dbReference type="PANTHER" id="PTHR20855">
    <property type="entry name" value="ADIPOR/PROGESTIN RECEPTOR-RELATED"/>
    <property type="match status" value="1"/>
</dbReference>
<proteinExistence type="predicted"/>
<evidence type="ECO:0000256" key="2">
    <source>
        <dbReference type="ARBA" id="ARBA00022692"/>
    </source>
</evidence>
<evidence type="ECO:0000256" key="1">
    <source>
        <dbReference type="ARBA" id="ARBA00004141"/>
    </source>
</evidence>
<evidence type="ECO:0000256" key="6">
    <source>
        <dbReference type="SAM" id="Phobius"/>
    </source>
</evidence>
<dbReference type="AlphaFoldDB" id="A0A9D1G7R7"/>
<name>A0A9D1G7R7_9FIRM</name>
<evidence type="ECO:0000256" key="5">
    <source>
        <dbReference type="PIRSR" id="PIRSR604254-1"/>
    </source>
</evidence>
<comment type="subcellular location">
    <subcellularLocation>
        <location evidence="1">Membrane</location>
        <topology evidence="1">Multi-pass membrane protein</topology>
    </subcellularLocation>
</comment>
<sequence>MGKPVNKELPSYTKGEEIFNAVSHIVGGAFGIIALILGLVFTIQEGHDGWSILSVIIYGVSIILLYTMSSIYHFLRRNKAKRVFRIFDHCTIYLLIAGT</sequence>
<dbReference type="GO" id="GO:0046872">
    <property type="term" value="F:metal ion binding"/>
    <property type="evidence" value="ECO:0007669"/>
    <property type="project" value="UniProtKB-KW"/>
</dbReference>
<keyword evidence="2 6" id="KW-0812">Transmembrane</keyword>
<reference evidence="7" key="2">
    <citation type="journal article" date="2021" name="PeerJ">
        <title>Extensive microbial diversity within the chicken gut microbiome revealed by metagenomics and culture.</title>
        <authorList>
            <person name="Gilroy R."/>
            <person name="Ravi A."/>
            <person name="Getino M."/>
            <person name="Pursley I."/>
            <person name="Horton D.L."/>
            <person name="Alikhan N.F."/>
            <person name="Baker D."/>
            <person name="Gharbi K."/>
            <person name="Hall N."/>
            <person name="Watson M."/>
            <person name="Adriaenssens E.M."/>
            <person name="Foster-Nyarko E."/>
            <person name="Jarju S."/>
            <person name="Secka A."/>
            <person name="Antonio M."/>
            <person name="Oren A."/>
            <person name="Chaudhuri R.R."/>
            <person name="La Ragione R."/>
            <person name="Hildebrand F."/>
            <person name="Pallen M.J."/>
        </authorList>
    </citation>
    <scope>NUCLEOTIDE SEQUENCE</scope>
    <source>
        <strain evidence="7">14508</strain>
    </source>
</reference>
<keyword evidence="4 6" id="KW-0472">Membrane</keyword>
<evidence type="ECO:0000313" key="8">
    <source>
        <dbReference type="Proteomes" id="UP000886893"/>
    </source>
</evidence>
<keyword evidence="5" id="KW-0479">Metal-binding</keyword>